<reference evidence="3" key="2">
    <citation type="journal article" date="2021" name="Int. J. Syst. Evol. Microbiol.">
        <title>Geomonas silvestris sp. nov., Geomonas paludis sp. nov. and Geomonas limicola sp. nov., isolated from terrestrial environments, and emended description of the genus Geomonas.</title>
        <authorList>
            <person name="Itoh H."/>
            <person name="Xu Z."/>
            <person name="Masuda Y."/>
            <person name="Ushijima N."/>
            <person name="Hayakawa C."/>
            <person name="Shiratori Y."/>
            <person name="Senoo K."/>
        </authorList>
    </citation>
    <scope>NUCLEOTIDE SEQUENCE</scope>
    <source>
        <strain evidence="3">Red736</strain>
    </source>
</reference>
<dbReference type="Gene3D" id="3.40.50.1860">
    <property type="match status" value="2"/>
</dbReference>
<dbReference type="RefSeq" id="WP_183348891.1">
    <property type="nucleotide sequence ID" value="NZ_BLXY01000007.1"/>
</dbReference>
<reference evidence="5" key="1">
    <citation type="submission" date="2020-06" db="EMBL/GenBank/DDBJ databases">
        <title>Draft genomic sequecing of Geomonas sp. Red736.</title>
        <authorList>
            <person name="Itoh H."/>
            <person name="Xu Z.X."/>
            <person name="Ushijima N."/>
            <person name="Masuda Y."/>
            <person name="Shiratori Y."/>
            <person name="Senoo K."/>
        </authorList>
    </citation>
    <scope>NUCLEOTIDE SEQUENCE [LARGE SCALE GENOMIC DNA]</scope>
    <source>
        <strain evidence="5">Red736</strain>
    </source>
</reference>
<protein>
    <submittedName>
        <fullName evidence="3 4">Racemase</fullName>
        <ecNumber evidence="4">5.1.1.-</ecNumber>
    </submittedName>
</protein>
<evidence type="ECO:0000313" key="5">
    <source>
        <dbReference type="Proteomes" id="UP000568888"/>
    </source>
</evidence>
<dbReference type="EMBL" id="BLXY01000007">
    <property type="protein sequence ID" value="GFO65123.1"/>
    <property type="molecule type" value="Genomic_DNA"/>
</dbReference>
<evidence type="ECO:0000313" key="4">
    <source>
        <dbReference type="EMBL" id="UPU37229.1"/>
    </source>
</evidence>
<organism evidence="3 5">
    <name type="scientific">Geomonas paludis</name>
    <dbReference type="NCBI Taxonomy" id="2740185"/>
    <lineage>
        <taxon>Bacteria</taxon>
        <taxon>Pseudomonadati</taxon>
        <taxon>Thermodesulfobacteriota</taxon>
        <taxon>Desulfuromonadia</taxon>
        <taxon>Geobacterales</taxon>
        <taxon>Geobacteraceae</taxon>
        <taxon>Geomonas</taxon>
    </lineage>
</organism>
<evidence type="ECO:0000313" key="6">
    <source>
        <dbReference type="Proteomes" id="UP000831485"/>
    </source>
</evidence>
<dbReference type="NCBIfam" id="TIGR00035">
    <property type="entry name" value="asp_race"/>
    <property type="match status" value="1"/>
</dbReference>
<dbReference type="InterPro" id="IPR001920">
    <property type="entry name" value="Asp/Glu_race"/>
</dbReference>
<name>A0A6V8N030_9BACT</name>
<keyword evidence="6" id="KW-1185">Reference proteome</keyword>
<accession>A0A6V8N030</accession>
<evidence type="ECO:0000313" key="3">
    <source>
        <dbReference type="EMBL" id="GFO65123.1"/>
    </source>
</evidence>
<evidence type="ECO:0000256" key="1">
    <source>
        <dbReference type="ARBA" id="ARBA00007847"/>
    </source>
</evidence>
<evidence type="ECO:0000256" key="2">
    <source>
        <dbReference type="ARBA" id="ARBA00023235"/>
    </source>
</evidence>
<dbReference type="InterPro" id="IPR004380">
    <property type="entry name" value="Asp_race"/>
</dbReference>
<sequence length="233" mass="25913">MKTIGMIGGLGPESTVDYYQRIIEAFRVPGSLAAPEMVIYSVSLQEVMDLAAKREWNHLVYLLVQKVRALHKAGADFAIITANTPHVVFDEVQAKSPIPLISIVAATCERAKELGVKKVGLLGTRFTMEENFFAPPFAAADISVVVPSAEDQRYIHDKLMTEIELGIIKDDTRKGLIDIIARLVRDEQVEAIILGCTELPLILKDGDFDTTFLNTTAIHVESVVRYCREGRKW</sequence>
<dbReference type="GO" id="GO:0047661">
    <property type="term" value="F:amino-acid racemase activity"/>
    <property type="evidence" value="ECO:0007669"/>
    <property type="project" value="InterPro"/>
</dbReference>
<dbReference type="SUPFAM" id="SSF53681">
    <property type="entry name" value="Aspartate/glutamate racemase"/>
    <property type="match status" value="2"/>
</dbReference>
<dbReference type="Proteomes" id="UP000568888">
    <property type="component" value="Unassembled WGS sequence"/>
</dbReference>
<dbReference type="InterPro" id="IPR015942">
    <property type="entry name" value="Asp/Glu/hydantoin_racemase"/>
</dbReference>
<dbReference type="Pfam" id="PF01177">
    <property type="entry name" value="Asp_Glu_race"/>
    <property type="match status" value="1"/>
</dbReference>
<comment type="similarity">
    <text evidence="1">Belongs to the aspartate/glutamate racemases family.</text>
</comment>
<dbReference type="EMBL" id="CP096574">
    <property type="protein sequence ID" value="UPU37229.1"/>
    <property type="molecule type" value="Genomic_DNA"/>
</dbReference>
<dbReference type="PROSITE" id="PS00924">
    <property type="entry name" value="ASP_GLU_RACEMASE_2"/>
    <property type="match status" value="1"/>
</dbReference>
<dbReference type="PANTHER" id="PTHR21198">
    <property type="entry name" value="GLUTAMATE RACEMASE"/>
    <property type="match status" value="1"/>
</dbReference>
<proteinExistence type="inferred from homology"/>
<dbReference type="EC" id="5.1.1.-" evidence="4"/>
<reference evidence="4" key="3">
    <citation type="submission" date="2022-04" db="EMBL/GenBank/DDBJ databases">
        <authorList>
            <person name="Liu G."/>
        </authorList>
    </citation>
    <scope>NUCLEOTIDE SEQUENCE</scope>
    <source>
        <strain evidence="4">RG22</strain>
    </source>
</reference>
<dbReference type="Proteomes" id="UP000831485">
    <property type="component" value="Chromosome"/>
</dbReference>
<keyword evidence="2 4" id="KW-0413">Isomerase</keyword>
<dbReference type="InterPro" id="IPR033134">
    <property type="entry name" value="Asp/Glu_racemase_AS_2"/>
</dbReference>
<dbReference type="PANTHER" id="PTHR21198:SF7">
    <property type="entry name" value="ASPARTATE-GLUTAMATE RACEMASE FAMILY"/>
    <property type="match status" value="1"/>
</dbReference>
<gene>
    <name evidence="3" type="ORF">GMPD_30420</name>
    <name evidence="4" type="ORF">M1B72_05845</name>
</gene>
<dbReference type="AlphaFoldDB" id="A0A6V8N030"/>